<dbReference type="PANTHER" id="PTHR20855">
    <property type="entry name" value="ADIPOR/PROGESTIN RECEPTOR-RELATED"/>
    <property type="match status" value="1"/>
</dbReference>
<dbReference type="Pfam" id="PF03006">
    <property type="entry name" value="HlyIII"/>
    <property type="match status" value="1"/>
</dbReference>
<dbReference type="STRING" id="1447782.SAMN05444417_1103"/>
<keyword evidence="7" id="KW-1185">Reference proteome</keyword>
<evidence type="ECO:0000256" key="4">
    <source>
        <dbReference type="ARBA" id="ARBA00023136"/>
    </source>
</evidence>
<feature type="transmembrane region" description="Helical" evidence="5">
    <location>
        <begin position="173"/>
        <end position="191"/>
    </location>
</feature>
<accession>A0A1M6CB25</accession>
<comment type="subcellular location">
    <subcellularLocation>
        <location evidence="1">Membrane</location>
        <topology evidence="1">Multi-pass membrane protein</topology>
    </subcellularLocation>
</comment>
<gene>
    <name evidence="6" type="ORF">SAMN05444417_1103</name>
</gene>
<evidence type="ECO:0000256" key="1">
    <source>
        <dbReference type="ARBA" id="ARBA00004141"/>
    </source>
</evidence>
<evidence type="ECO:0000256" key="3">
    <source>
        <dbReference type="ARBA" id="ARBA00022989"/>
    </source>
</evidence>
<evidence type="ECO:0000313" key="6">
    <source>
        <dbReference type="EMBL" id="SHI58197.1"/>
    </source>
</evidence>
<dbReference type="EMBL" id="FQYO01000002">
    <property type="protein sequence ID" value="SHI58197.1"/>
    <property type="molecule type" value="Genomic_DNA"/>
</dbReference>
<dbReference type="AlphaFoldDB" id="A0A1M6CB25"/>
<evidence type="ECO:0000256" key="2">
    <source>
        <dbReference type="ARBA" id="ARBA00022692"/>
    </source>
</evidence>
<feature type="transmembrane region" description="Helical" evidence="5">
    <location>
        <begin position="143"/>
        <end position="161"/>
    </location>
</feature>
<dbReference type="GO" id="GO:0016020">
    <property type="term" value="C:membrane"/>
    <property type="evidence" value="ECO:0007669"/>
    <property type="project" value="UniProtKB-SubCell"/>
</dbReference>
<feature type="transmembrane region" description="Helical" evidence="5">
    <location>
        <begin position="197"/>
        <end position="218"/>
    </location>
</feature>
<feature type="transmembrane region" description="Helical" evidence="5">
    <location>
        <begin position="54"/>
        <end position="79"/>
    </location>
</feature>
<feature type="transmembrane region" description="Helical" evidence="5">
    <location>
        <begin position="225"/>
        <end position="250"/>
    </location>
</feature>
<organism evidence="6 7">
    <name type="scientific">Wenxinia saemankumensis</name>
    <dbReference type="NCBI Taxonomy" id="1447782"/>
    <lineage>
        <taxon>Bacteria</taxon>
        <taxon>Pseudomonadati</taxon>
        <taxon>Pseudomonadota</taxon>
        <taxon>Alphaproteobacteria</taxon>
        <taxon>Rhodobacterales</taxon>
        <taxon>Roseobacteraceae</taxon>
        <taxon>Wenxinia</taxon>
    </lineage>
</organism>
<dbReference type="Proteomes" id="UP000184292">
    <property type="component" value="Unassembled WGS sequence"/>
</dbReference>
<keyword evidence="4 5" id="KW-0472">Membrane</keyword>
<proteinExistence type="predicted"/>
<feature type="transmembrane region" description="Helical" evidence="5">
    <location>
        <begin position="85"/>
        <end position="107"/>
    </location>
</feature>
<sequence length="251" mass="27218">MIYERFQQGLDNKPVKFRSGLRDFDIERRYIPPMTMIPRYQYPRYARSERIADGVIHLAGVIFALSGAVLLIVIGALHLGGAHVAALSVYGAALVASFTASAIYHFTPWEAARPLFRRLDHAAIFLKIAGTYTPLAVLIGGPFAYAVLALVWVLALVGMARKLFFWTNGASSSVFYLVLGWLSLALIWPLAQTVGWPALALIAAGGALYTGGVVFFNWEGLKYSLAIWHGFVLAASACFFAAIAGSVFAAA</sequence>
<dbReference type="InterPro" id="IPR004254">
    <property type="entry name" value="AdipoR/HlyIII-related"/>
</dbReference>
<evidence type="ECO:0000313" key="7">
    <source>
        <dbReference type="Proteomes" id="UP000184292"/>
    </source>
</evidence>
<protein>
    <submittedName>
        <fullName evidence="6">Hemolysin III</fullName>
    </submittedName>
</protein>
<keyword evidence="2 5" id="KW-0812">Transmembrane</keyword>
<reference evidence="6 7" key="1">
    <citation type="submission" date="2016-11" db="EMBL/GenBank/DDBJ databases">
        <authorList>
            <person name="Jaros S."/>
            <person name="Januszkiewicz K."/>
            <person name="Wedrychowicz H."/>
        </authorList>
    </citation>
    <scope>NUCLEOTIDE SEQUENCE [LARGE SCALE GENOMIC DNA]</scope>
    <source>
        <strain evidence="6 7">DSM 100565</strain>
    </source>
</reference>
<name>A0A1M6CB25_9RHOB</name>
<keyword evidence="3 5" id="KW-1133">Transmembrane helix</keyword>
<evidence type="ECO:0000256" key="5">
    <source>
        <dbReference type="SAM" id="Phobius"/>
    </source>
</evidence>
<dbReference type="PANTHER" id="PTHR20855:SF3">
    <property type="entry name" value="LD03007P"/>
    <property type="match status" value="1"/>
</dbReference>